<proteinExistence type="predicted"/>
<evidence type="ECO:0000256" key="1">
    <source>
        <dbReference type="SAM" id="SignalP"/>
    </source>
</evidence>
<accession>A0A9X1PCC2</accession>
<comment type="caution">
    <text evidence="2">The sequence shown here is derived from an EMBL/GenBank/DDBJ whole genome shotgun (WGS) entry which is preliminary data.</text>
</comment>
<dbReference type="AlphaFoldDB" id="A0A9X1PCC2"/>
<name>A0A9X1PCC2_9BACT</name>
<feature type="chain" id="PRO_5040940373" evidence="1">
    <location>
        <begin position="28"/>
        <end position="99"/>
    </location>
</feature>
<keyword evidence="3" id="KW-1185">Reference proteome</keyword>
<sequence length="99" mass="11103">MKTILTSAHFKSLVLLITLGLFFTSCKEDHPLENPANSVTDFHQTAQTKFINVDGNQIAYRVLGNQKGFYCPANRFDPARIGKQDDIHRHWSKGGTGII</sequence>
<dbReference type="PROSITE" id="PS51257">
    <property type="entry name" value="PROKAR_LIPOPROTEIN"/>
    <property type="match status" value="1"/>
</dbReference>
<dbReference type="RefSeq" id="WP_234614412.1">
    <property type="nucleotide sequence ID" value="NZ_CP098806.1"/>
</dbReference>
<feature type="signal peptide" evidence="1">
    <location>
        <begin position="1"/>
        <end position="27"/>
    </location>
</feature>
<dbReference type="Proteomes" id="UP001139700">
    <property type="component" value="Unassembled WGS sequence"/>
</dbReference>
<reference evidence="2" key="1">
    <citation type="submission" date="2021-12" db="EMBL/GenBank/DDBJ databases">
        <title>Novel species in genus Dyadobacter.</title>
        <authorList>
            <person name="Ma C."/>
        </authorList>
    </citation>
    <scope>NUCLEOTIDE SEQUENCE</scope>
    <source>
        <strain evidence="2">CY399</strain>
    </source>
</reference>
<dbReference type="EMBL" id="JAJTTA010000002">
    <property type="protein sequence ID" value="MCF0041594.1"/>
    <property type="molecule type" value="Genomic_DNA"/>
</dbReference>
<organism evidence="2 3">
    <name type="scientific">Dyadobacter fanqingshengii</name>
    <dbReference type="NCBI Taxonomy" id="2906443"/>
    <lineage>
        <taxon>Bacteria</taxon>
        <taxon>Pseudomonadati</taxon>
        <taxon>Bacteroidota</taxon>
        <taxon>Cytophagia</taxon>
        <taxon>Cytophagales</taxon>
        <taxon>Spirosomataceae</taxon>
        <taxon>Dyadobacter</taxon>
    </lineage>
</organism>
<keyword evidence="1" id="KW-0732">Signal</keyword>
<evidence type="ECO:0000313" key="3">
    <source>
        <dbReference type="Proteomes" id="UP001139700"/>
    </source>
</evidence>
<protein>
    <submittedName>
        <fullName evidence="2">Uncharacterized protein</fullName>
    </submittedName>
</protein>
<gene>
    <name evidence="2" type="ORF">LXM24_15925</name>
</gene>
<evidence type="ECO:0000313" key="2">
    <source>
        <dbReference type="EMBL" id="MCF0041594.1"/>
    </source>
</evidence>